<name>A0A845GE59_9BURK</name>
<dbReference type="AlphaFoldDB" id="A0A845GE59"/>
<evidence type="ECO:0000313" key="1">
    <source>
        <dbReference type="EMBL" id="MYM92574.1"/>
    </source>
</evidence>
<evidence type="ECO:0000313" key="2">
    <source>
        <dbReference type="Proteomes" id="UP000447355"/>
    </source>
</evidence>
<dbReference type="EMBL" id="WWCX01000001">
    <property type="protein sequence ID" value="MYM92574.1"/>
    <property type="molecule type" value="Genomic_DNA"/>
</dbReference>
<dbReference type="Proteomes" id="UP000447355">
    <property type="component" value="Unassembled WGS sequence"/>
</dbReference>
<dbReference type="RefSeq" id="WP_161081835.1">
    <property type="nucleotide sequence ID" value="NZ_WWCX01000001.1"/>
</dbReference>
<sequence length="65" mass="7270">MKALHEVTRLVKFTVLADGVKDAERIAAEVCPINEFPPGAIIDTRAYLTPNQSEELKRRAINYGE</sequence>
<reference evidence="1" key="1">
    <citation type="submission" date="2019-12" db="EMBL/GenBank/DDBJ databases">
        <title>Novel species isolated from a subtropical stream in China.</title>
        <authorList>
            <person name="Lu H."/>
        </authorList>
    </citation>
    <scope>NUCLEOTIDE SEQUENCE [LARGE SCALE GENOMIC DNA]</scope>
    <source>
        <strain evidence="1">FT81W</strain>
    </source>
</reference>
<proteinExistence type="predicted"/>
<gene>
    <name evidence="1" type="ORF">GTP90_01720</name>
</gene>
<protein>
    <submittedName>
        <fullName evidence="1">Uncharacterized protein</fullName>
    </submittedName>
</protein>
<comment type="caution">
    <text evidence="1">The sequence shown here is derived from an EMBL/GenBank/DDBJ whole genome shotgun (WGS) entry which is preliminary data.</text>
</comment>
<accession>A0A845GE59</accession>
<organism evidence="1 2">
    <name type="scientific">Duganella vulcania</name>
    <dbReference type="NCBI Taxonomy" id="2692166"/>
    <lineage>
        <taxon>Bacteria</taxon>
        <taxon>Pseudomonadati</taxon>
        <taxon>Pseudomonadota</taxon>
        <taxon>Betaproteobacteria</taxon>
        <taxon>Burkholderiales</taxon>
        <taxon>Oxalobacteraceae</taxon>
        <taxon>Telluria group</taxon>
        <taxon>Duganella</taxon>
    </lineage>
</organism>